<dbReference type="SUPFAM" id="SSF51197">
    <property type="entry name" value="Clavaminate synthase-like"/>
    <property type="match status" value="1"/>
</dbReference>
<dbReference type="InterPro" id="IPR051559">
    <property type="entry name" value="HIF_prolyl_hydroxylases"/>
</dbReference>
<dbReference type="GO" id="GO:0008198">
    <property type="term" value="F:ferrous iron binding"/>
    <property type="evidence" value="ECO:0007669"/>
    <property type="project" value="TreeGrafter"/>
</dbReference>
<protein>
    <recommendedName>
        <fullName evidence="8">Fe2OG dioxygenase domain-containing protein</fullName>
    </recommendedName>
</protein>
<keyword evidence="3" id="KW-0847">Vitamin C</keyword>
<dbReference type="Gene3D" id="2.60.120.620">
    <property type="entry name" value="q2cbj1_9rhob like domain"/>
    <property type="match status" value="1"/>
</dbReference>
<dbReference type="InterPro" id="IPR044862">
    <property type="entry name" value="Pro_4_hyd_alph_FE2OG_OXY"/>
</dbReference>
<sequence length="275" mass="29228">MLLALLPLAAAGIALSGGGSSRGILPQQALSELQRTGYVVLPNFLSAEEVEDCVGDVAQLCASGRFSSAGVGEAALNRVDEGVRRCEQCFIFPKGRQRGAGVGEVREQLFSKIDALRSALHENCGKPLDALLTEGLYVYYPHGGYYKRHLDAATGTTSALRVWSYLLYLNQAWSEEDGGWLRIFNDGGAESAPEGGPPSYVDVEPRGGTLVVFRSDSVPHEVLETRAERLALVGWLCQPLEGSSTRRSLIAGLSAALAVGSAIKFGPSLFGGQAK</sequence>
<evidence type="ECO:0000256" key="2">
    <source>
        <dbReference type="ARBA" id="ARBA00022723"/>
    </source>
</evidence>
<comment type="caution">
    <text evidence="9">The sequence shown here is derived from an EMBL/GenBank/DDBJ whole genome shotgun (WGS) entry which is preliminary data.</text>
</comment>
<comment type="cofactor">
    <cofactor evidence="1">
        <name>L-ascorbate</name>
        <dbReference type="ChEBI" id="CHEBI:38290"/>
    </cofactor>
</comment>
<name>A0AB34JQ25_PRYPA</name>
<evidence type="ECO:0000256" key="5">
    <source>
        <dbReference type="ARBA" id="ARBA00023002"/>
    </source>
</evidence>
<dbReference type="InterPro" id="IPR006620">
    <property type="entry name" value="Pro_4_hyd_alph"/>
</dbReference>
<keyword evidence="5" id="KW-0560">Oxidoreductase</keyword>
<dbReference type="Pfam" id="PF13640">
    <property type="entry name" value="2OG-FeII_Oxy_3"/>
    <property type="match status" value="1"/>
</dbReference>
<accession>A0AB34JQ25</accession>
<keyword evidence="7" id="KW-0732">Signal</keyword>
<dbReference type="GO" id="GO:0031543">
    <property type="term" value="F:peptidyl-proline dioxygenase activity"/>
    <property type="evidence" value="ECO:0007669"/>
    <property type="project" value="TreeGrafter"/>
</dbReference>
<evidence type="ECO:0000313" key="10">
    <source>
        <dbReference type="Proteomes" id="UP001515480"/>
    </source>
</evidence>
<gene>
    <name evidence="9" type="ORF">AB1Y20_018137</name>
</gene>
<dbReference type="PANTHER" id="PTHR12907:SF26">
    <property type="entry name" value="HIF PROLYL HYDROXYLASE, ISOFORM C"/>
    <property type="match status" value="1"/>
</dbReference>
<dbReference type="EMBL" id="JBGBPQ010000006">
    <property type="protein sequence ID" value="KAL1523183.1"/>
    <property type="molecule type" value="Genomic_DNA"/>
</dbReference>
<dbReference type="PANTHER" id="PTHR12907">
    <property type="entry name" value="EGL NINE HOMOLOG-RELATED"/>
    <property type="match status" value="1"/>
</dbReference>
<dbReference type="PROSITE" id="PS51471">
    <property type="entry name" value="FE2OG_OXY"/>
    <property type="match status" value="1"/>
</dbReference>
<organism evidence="9 10">
    <name type="scientific">Prymnesium parvum</name>
    <name type="common">Toxic golden alga</name>
    <dbReference type="NCBI Taxonomy" id="97485"/>
    <lineage>
        <taxon>Eukaryota</taxon>
        <taxon>Haptista</taxon>
        <taxon>Haptophyta</taxon>
        <taxon>Prymnesiophyceae</taxon>
        <taxon>Prymnesiales</taxon>
        <taxon>Prymnesiaceae</taxon>
        <taxon>Prymnesium</taxon>
    </lineage>
</organism>
<dbReference type="GO" id="GO:0031418">
    <property type="term" value="F:L-ascorbic acid binding"/>
    <property type="evidence" value="ECO:0007669"/>
    <property type="project" value="UniProtKB-KW"/>
</dbReference>
<feature type="signal peptide" evidence="7">
    <location>
        <begin position="1"/>
        <end position="16"/>
    </location>
</feature>
<evidence type="ECO:0000313" key="9">
    <source>
        <dbReference type="EMBL" id="KAL1523183.1"/>
    </source>
</evidence>
<evidence type="ECO:0000256" key="4">
    <source>
        <dbReference type="ARBA" id="ARBA00022964"/>
    </source>
</evidence>
<keyword evidence="2" id="KW-0479">Metal-binding</keyword>
<reference evidence="9 10" key="1">
    <citation type="journal article" date="2024" name="Science">
        <title>Giant polyketide synthase enzymes in the biosynthesis of giant marine polyether toxins.</title>
        <authorList>
            <person name="Fallon T.R."/>
            <person name="Shende V.V."/>
            <person name="Wierzbicki I.H."/>
            <person name="Pendleton A.L."/>
            <person name="Watervoot N.F."/>
            <person name="Auber R.P."/>
            <person name="Gonzalez D.J."/>
            <person name="Wisecaver J.H."/>
            <person name="Moore B.S."/>
        </authorList>
    </citation>
    <scope>NUCLEOTIDE SEQUENCE [LARGE SCALE GENOMIC DNA]</scope>
    <source>
        <strain evidence="9 10">12B1</strain>
    </source>
</reference>
<dbReference type="Proteomes" id="UP001515480">
    <property type="component" value="Unassembled WGS sequence"/>
</dbReference>
<dbReference type="InterPro" id="IPR005123">
    <property type="entry name" value="Oxoglu/Fe-dep_dioxygenase_dom"/>
</dbReference>
<keyword evidence="10" id="KW-1185">Reference proteome</keyword>
<evidence type="ECO:0000256" key="1">
    <source>
        <dbReference type="ARBA" id="ARBA00001961"/>
    </source>
</evidence>
<dbReference type="GO" id="GO:0071456">
    <property type="term" value="P:cellular response to hypoxia"/>
    <property type="evidence" value="ECO:0007669"/>
    <property type="project" value="TreeGrafter"/>
</dbReference>
<keyword evidence="6" id="KW-0408">Iron</keyword>
<evidence type="ECO:0000259" key="8">
    <source>
        <dbReference type="PROSITE" id="PS51471"/>
    </source>
</evidence>
<dbReference type="AlphaFoldDB" id="A0AB34JQ25"/>
<evidence type="ECO:0000256" key="7">
    <source>
        <dbReference type="SAM" id="SignalP"/>
    </source>
</evidence>
<evidence type="ECO:0000256" key="6">
    <source>
        <dbReference type="ARBA" id="ARBA00023004"/>
    </source>
</evidence>
<feature type="chain" id="PRO_5044238057" description="Fe2OG dioxygenase domain-containing protein" evidence="7">
    <location>
        <begin position="17"/>
        <end position="275"/>
    </location>
</feature>
<feature type="domain" description="Fe2OG dioxygenase" evidence="8">
    <location>
        <begin position="127"/>
        <end position="238"/>
    </location>
</feature>
<keyword evidence="4" id="KW-0223">Dioxygenase</keyword>
<dbReference type="SMART" id="SM00702">
    <property type="entry name" value="P4Hc"/>
    <property type="match status" value="1"/>
</dbReference>
<evidence type="ECO:0000256" key="3">
    <source>
        <dbReference type="ARBA" id="ARBA00022896"/>
    </source>
</evidence>
<proteinExistence type="predicted"/>